<dbReference type="GO" id="GO:0042254">
    <property type="term" value="P:ribosome biogenesis"/>
    <property type="evidence" value="ECO:0007669"/>
    <property type="project" value="UniProtKB-KW"/>
</dbReference>
<evidence type="ECO:0000256" key="1">
    <source>
        <dbReference type="ARBA" id="ARBA00002868"/>
    </source>
</evidence>
<dbReference type="PANTHER" id="PTHR38099">
    <property type="entry name" value="LARGE RIBOSOMAL RNA SUBUNIT ACCUMULATION PROTEIN YCED"/>
    <property type="match status" value="1"/>
</dbReference>
<proteinExistence type="inferred from homology"/>
<feature type="region of interest" description="Disordered" evidence="6">
    <location>
        <begin position="161"/>
        <end position="188"/>
    </location>
</feature>
<protein>
    <recommendedName>
        <fullName evidence="3">Large ribosomal RNA subunit accumulation protein YceD</fullName>
    </recommendedName>
    <alternativeName>
        <fullName evidence="5">23S rRNA accumulation protein YceD</fullName>
    </alternativeName>
</protein>
<accession>A0A410G945</accession>
<reference evidence="7 8" key="1">
    <citation type="submission" date="2017-08" db="EMBL/GenBank/DDBJ databases">
        <authorList>
            <person name="Park S.-J."/>
            <person name="Kim H."/>
        </authorList>
    </citation>
    <scope>NUCLEOTIDE SEQUENCE [LARGE SCALE GENOMIC DNA]</scope>
    <source>
        <strain evidence="8">ye3</strain>
    </source>
</reference>
<dbReference type="OrthoDB" id="5297600at2"/>
<evidence type="ECO:0000256" key="6">
    <source>
        <dbReference type="SAM" id="MobiDB-lite"/>
    </source>
</evidence>
<dbReference type="AlphaFoldDB" id="A0A410G945"/>
<dbReference type="PANTHER" id="PTHR38099:SF1">
    <property type="entry name" value="LARGE RIBOSOMAL RNA SUBUNIT ACCUMULATION PROTEIN YCED"/>
    <property type="match status" value="1"/>
</dbReference>
<dbReference type="Proteomes" id="UP000283474">
    <property type="component" value="Chromosome"/>
</dbReference>
<name>A0A410G945_9BURK</name>
<evidence type="ECO:0000256" key="2">
    <source>
        <dbReference type="ARBA" id="ARBA00010740"/>
    </source>
</evidence>
<sequence length="188" mass="20982">MEPLGRAETPNENPSRDVSYVDTYVLTRTGHEVSGQTPISSFERLIEDLPEQPASQVSWSVKGEIDPHGRHFLRLSVQAVPVLECQRCLQPLPWPVDAENRLRIVKSEADLDDEGSQDTEAEDMVERIVGSPRLDVLELVEDEIILGLPYVPKHDVCPSLPEALATQEPEPDEAEPSPFAVLNQLKKD</sequence>
<dbReference type="EMBL" id="CP022987">
    <property type="protein sequence ID" value="QAA92807.1"/>
    <property type="molecule type" value="Genomic_DNA"/>
</dbReference>
<keyword evidence="4" id="KW-0690">Ribosome biogenesis</keyword>
<evidence type="ECO:0000256" key="5">
    <source>
        <dbReference type="ARBA" id="ARBA00031841"/>
    </source>
</evidence>
<comment type="function">
    <text evidence="1">Plays a role in synthesis, processing and/or stability of 23S rRNA.</text>
</comment>
<evidence type="ECO:0000256" key="4">
    <source>
        <dbReference type="ARBA" id="ARBA00022517"/>
    </source>
</evidence>
<dbReference type="GO" id="GO:0005829">
    <property type="term" value="C:cytosol"/>
    <property type="evidence" value="ECO:0007669"/>
    <property type="project" value="TreeGrafter"/>
</dbReference>
<dbReference type="InterPro" id="IPR039255">
    <property type="entry name" value="YceD_bac"/>
</dbReference>
<evidence type="ECO:0000256" key="3">
    <source>
        <dbReference type="ARBA" id="ARBA00015716"/>
    </source>
</evidence>
<dbReference type="InterPro" id="IPR003772">
    <property type="entry name" value="YceD"/>
</dbReference>
<comment type="similarity">
    <text evidence="2">Belongs to the DUF177 domain family.</text>
</comment>
<keyword evidence="8" id="KW-1185">Reference proteome</keyword>
<dbReference type="KEGG" id="pus:CKA81_02325"/>
<organism evidence="7 8">
    <name type="scientific">Pollutimonas thiosulfatoxidans</name>
    <dbReference type="NCBI Taxonomy" id="2028345"/>
    <lineage>
        <taxon>Bacteria</taxon>
        <taxon>Pseudomonadati</taxon>
        <taxon>Pseudomonadota</taxon>
        <taxon>Betaproteobacteria</taxon>
        <taxon>Burkholderiales</taxon>
        <taxon>Alcaligenaceae</taxon>
        <taxon>Pollutimonas</taxon>
    </lineage>
</organism>
<evidence type="ECO:0000313" key="7">
    <source>
        <dbReference type="EMBL" id="QAA92807.1"/>
    </source>
</evidence>
<gene>
    <name evidence="7" type="ORF">CKA81_02325</name>
</gene>
<evidence type="ECO:0000313" key="8">
    <source>
        <dbReference type="Proteomes" id="UP000283474"/>
    </source>
</evidence>
<dbReference type="Pfam" id="PF02620">
    <property type="entry name" value="YceD"/>
    <property type="match status" value="1"/>
</dbReference>